<evidence type="ECO:0000313" key="4">
    <source>
        <dbReference type="EMBL" id="KAA2262741.1"/>
    </source>
</evidence>
<protein>
    <submittedName>
        <fullName evidence="4">GGDEF domain-containing protein</fullName>
    </submittedName>
</protein>
<evidence type="ECO:0000313" key="5">
    <source>
        <dbReference type="Proteomes" id="UP000323454"/>
    </source>
</evidence>
<dbReference type="GO" id="GO:0052621">
    <property type="term" value="F:diguanylate cyclase activity"/>
    <property type="evidence" value="ECO:0007669"/>
    <property type="project" value="TreeGrafter"/>
</dbReference>
<comment type="caution">
    <text evidence="4">The sequence shown here is derived from an EMBL/GenBank/DDBJ whole genome shotgun (WGS) entry which is preliminary data.</text>
</comment>
<evidence type="ECO:0000256" key="1">
    <source>
        <dbReference type="SAM" id="MobiDB-lite"/>
    </source>
</evidence>
<dbReference type="InterPro" id="IPR050469">
    <property type="entry name" value="Diguanylate_Cyclase"/>
</dbReference>
<sequence length="429" mass="45884">MWTTPRPVLSYVLAVDLLAVAATAATAGLLPITGADWTRLAILIGCSIVHVELSRSIERVRKLAAGSGPFVDGLTPWHFAAVLVLPAPLASALVVFTQTYVWLRVWRGRRPLYKWVFSAATVLLATQASAIVLAAAPGAHPGIPLGWLGIALVLVAAVLRWLINYALILGAILVSSPDLRAAQIVSEFSEQVIEAGALGLGLAAAGLLEFDPRLLVGIILGLVAMHRGVLLTQFRHASRTDGKTGLYTPTWWHQIAESALRRAVATRTSVAVLMLDLDHFKRLNDTFGHLAGDEVLRAVADAITETVRSYDAACRWGGEEFAILLPEVNVTELRAIAERIRNQVKALVLDVAATDQTAPPQVTGLTISIGGALYPSPGITGLDDLQLAADTALYGAKEAGRDRVHLASSPEVAAAHEEDEVSRQDRRHP</sequence>
<dbReference type="InterPro" id="IPR000160">
    <property type="entry name" value="GGDEF_dom"/>
</dbReference>
<dbReference type="GO" id="GO:0043709">
    <property type="term" value="P:cell adhesion involved in single-species biofilm formation"/>
    <property type="evidence" value="ECO:0007669"/>
    <property type="project" value="TreeGrafter"/>
</dbReference>
<reference evidence="4 5" key="2">
    <citation type="submission" date="2019-09" db="EMBL/GenBank/DDBJ databases">
        <authorList>
            <person name="Jin C."/>
        </authorList>
    </citation>
    <scope>NUCLEOTIDE SEQUENCE [LARGE SCALE GENOMIC DNA]</scope>
    <source>
        <strain evidence="4 5">AN110305</strain>
    </source>
</reference>
<dbReference type="NCBIfam" id="TIGR00254">
    <property type="entry name" value="GGDEF"/>
    <property type="match status" value="1"/>
</dbReference>
<dbReference type="SUPFAM" id="SSF55073">
    <property type="entry name" value="Nucleotide cyclase"/>
    <property type="match status" value="1"/>
</dbReference>
<dbReference type="InterPro" id="IPR029787">
    <property type="entry name" value="Nucleotide_cyclase"/>
</dbReference>
<dbReference type="AlphaFoldDB" id="A0A5B2XII6"/>
<keyword evidence="2" id="KW-0812">Transmembrane</keyword>
<feature type="transmembrane region" description="Helical" evidence="2">
    <location>
        <begin position="77"/>
        <end position="103"/>
    </location>
</feature>
<feature type="transmembrane region" description="Helical" evidence="2">
    <location>
        <begin position="115"/>
        <end position="135"/>
    </location>
</feature>
<proteinExistence type="predicted"/>
<gene>
    <name evidence="4" type="ORF">F0L68_11630</name>
</gene>
<feature type="transmembrane region" description="Helical" evidence="2">
    <location>
        <begin position="12"/>
        <end position="33"/>
    </location>
</feature>
<dbReference type="OrthoDB" id="23692at2"/>
<organism evidence="4 5">
    <name type="scientific">Solihabitans fulvus</name>
    <dbReference type="NCBI Taxonomy" id="1892852"/>
    <lineage>
        <taxon>Bacteria</taxon>
        <taxon>Bacillati</taxon>
        <taxon>Actinomycetota</taxon>
        <taxon>Actinomycetes</taxon>
        <taxon>Pseudonocardiales</taxon>
        <taxon>Pseudonocardiaceae</taxon>
        <taxon>Solihabitans</taxon>
    </lineage>
</organism>
<reference evidence="4 5" key="1">
    <citation type="submission" date="2019-09" db="EMBL/GenBank/DDBJ databases">
        <title>Goodfellowia gen. nov., a new genus of the Pseudonocardineae related to Actinoalloteichus, containing Goodfellowia coeruleoviolacea gen. nov., comb. nov. gen. nov., comb. nov.</title>
        <authorList>
            <person name="Labeda D."/>
        </authorList>
    </citation>
    <scope>NUCLEOTIDE SEQUENCE [LARGE SCALE GENOMIC DNA]</scope>
    <source>
        <strain evidence="4 5">AN110305</strain>
    </source>
</reference>
<dbReference type="FunFam" id="3.30.70.270:FF:000001">
    <property type="entry name" value="Diguanylate cyclase domain protein"/>
    <property type="match status" value="1"/>
</dbReference>
<dbReference type="Gene3D" id="3.30.70.270">
    <property type="match status" value="1"/>
</dbReference>
<dbReference type="Proteomes" id="UP000323454">
    <property type="component" value="Unassembled WGS sequence"/>
</dbReference>
<dbReference type="SMART" id="SM00267">
    <property type="entry name" value="GGDEF"/>
    <property type="match status" value="1"/>
</dbReference>
<dbReference type="PANTHER" id="PTHR45138">
    <property type="entry name" value="REGULATORY COMPONENTS OF SENSORY TRANSDUCTION SYSTEM"/>
    <property type="match status" value="1"/>
</dbReference>
<evidence type="ECO:0000259" key="3">
    <source>
        <dbReference type="PROSITE" id="PS50887"/>
    </source>
</evidence>
<keyword evidence="5" id="KW-1185">Reference proteome</keyword>
<dbReference type="Pfam" id="PF00990">
    <property type="entry name" value="GGDEF"/>
    <property type="match status" value="1"/>
</dbReference>
<feature type="transmembrane region" description="Helical" evidence="2">
    <location>
        <begin position="147"/>
        <end position="172"/>
    </location>
</feature>
<name>A0A5B2XII6_9PSEU</name>
<feature type="domain" description="GGDEF" evidence="3">
    <location>
        <begin position="268"/>
        <end position="409"/>
    </location>
</feature>
<dbReference type="GO" id="GO:0005886">
    <property type="term" value="C:plasma membrane"/>
    <property type="evidence" value="ECO:0007669"/>
    <property type="project" value="TreeGrafter"/>
</dbReference>
<dbReference type="GO" id="GO:1902201">
    <property type="term" value="P:negative regulation of bacterial-type flagellum-dependent cell motility"/>
    <property type="evidence" value="ECO:0007669"/>
    <property type="project" value="TreeGrafter"/>
</dbReference>
<dbReference type="PROSITE" id="PS50887">
    <property type="entry name" value="GGDEF"/>
    <property type="match status" value="1"/>
</dbReference>
<dbReference type="CDD" id="cd01949">
    <property type="entry name" value="GGDEF"/>
    <property type="match status" value="1"/>
</dbReference>
<dbReference type="EMBL" id="VUOB01000021">
    <property type="protein sequence ID" value="KAA2262741.1"/>
    <property type="molecule type" value="Genomic_DNA"/>
</dbReference>
<dbReference type="InterPro" id="IPR043128">
    <property type="entry name" value="Rev_trsase/Diguanyl_cyclase"/>
</dbReference>
<keyword evidence="2" id="KW-1133">Transmembrane helix</keyword>
<accession>A0A5B2XII6</accession>
<dbReference type="PANTHER" id="PTHR45138:SF9">
    <property type="entry name" value="DIGUANYLATE CYCLASE DGCM-RELATED"/>
    <property type="match status" value="1"/>
</dbReference>
<evidence type="ECO:0000256" key="2">
    <source>
        <dbReference type="SAM" id="Phobius"/>
    </source>
</evidence>
<keyword evidence="2" id="KW-0472">Membrane</keyword>
<feature type="region of interest" description="Disordered" evidence="1">
    <location>
        <begin position="405"/>
        <end position="429"/>
    </location>
</feature>